<organism evidence="5 6">
    <name type="scientific">Frankia casuarinae (strain DSM 45818 / CECT 9043 / HFP020203 / CcI3)</name>
    <dbReference type="NCBI Taxonomy" id="106370"/>
    <lineage>
        <taxon>Bacteria</taxon>
        <taxon>Bacillati</taxon>
        <taxon>Actinomycetota</taxon>
        <taxon>Actinomycetes</taxon>
        <taxon>Frankiales</taxon>
        <taxon>Frankiaceae</taxon>
        <taxon>Frankia</taxon>
    </lineage>
</organism>
<dbReference type="GO" id="GO:0000976">
    <property type="term" value="F:transcription cis-regulatory region binding"/>
    <property type="evidence" value="ECO:0007669"/>
    <property type="project" value="TreeGrafter"/>
</dbReference>
<dbReference type="AlphaFoldDB" id="Q2J7Y1"/>
<accession>Q2J7Y1</accession>
<dbReference type="EMBL" id="CP000249">
    <property type="protein sequence ID" value="ABD12611.1"/>
    <property type="molecule type" value="Genomic_DNA"/>
</dbReference>
<keyword evidence="4" id="KW-0804">Transcription</keyword>
<keyword evidence="3" id="KW-0238">DNA-binding</keyword>
<dbReference type="PANTHER" id="PTHR30055">
    <property type="entry name" value="HTH-TYPE TRANSCRIPTIONAL REGULATOR RUTR"/>
    <property type="match status" value="1"/>
</dbReference>
<evidence type="ECO:0000256" key="1">
    <source>
        <dbReference type="ARBA" id="ARBA00022491"/>
    </source>
</evidence>
<keyword evidence="2" id="KW-0805">Transcription regulation</keyword>
<evidence type="ECO:0000313" key="5">
    <source>
        <dbReference type="EMBL" id="ABD12611.1"/>
    </source>
</evidence>
<dbReference type="PANTHER" id="PTHR30055:SF175">
    <property type="entry name" value="HTH-TYPE TRANSCRIPTIONAL REPRESSOR KSTR2"/>
    <property type="match status" value="1"/>
</dbReference>
<dbReference type="STRING" id="106370.Francci3_3254"/>
<dbReference type="SUPFAM" id="SSF48498">
    <property type="entry name" value="Tetracyclin repressor-like, C-terminal domain"/>
    <property type="match status" value="1"/>
</dbReference>
<evidence type="ECO:0000256" key="4">
    <source>
        <dbReference type="ARBA" id="ARBA00023163"/>
    </source>
</evidence>
<reference evidence="5 6" key="1">
    <citation type="journal article" date="2007" name="Genome Res.">
        <title>Genome characteristics of facultatively symbiotic Frankia sp. strains reflect host range and host plant biogeography.</title>
        <authorList>
            <person name="Normand P."/>
            <person name="Lapierre P."/>
            <person name="Tisa L.S."/>
            <person name="Gogarten J.P."/>
            <person name="Alloisio N."/>
            <person name="Bagnarol E."/>
            <person name="Bassi C.A."/>
            <person name="Berry A.M."/>
            <person name="Bickhart D.M."/>
            <person name="Choisne N."/>
            <person name="Couloux A."/>
            <person name="Cournoyer B."/>
            <person name="Cruveiller S."/>
            <person name="Daubin V."/>
            <person name="Demange N."/>
            <person name="Francino M.P."/>
            <person name="Goltsman E."/>
            <person name="Huang Y."/>
            <person name="Kopp O.R."/>
            <person name="Labarre L."/>
            <person name="Lapidus A."/>
            <person name="Lavire C."/>
            <person name="Marechal J."/>
            <person name="Martinez M."/>
            <person name="Mastronunzio J.E."/>
            <person name="Mullin B.C."/>
            <person name="Niemann J."/>
            <person name="Pujic P."/>
            <person name="Rawnsley T."/>
            <person name="Rouy Z."/>
            <person name="Schenowitz C."/>
            <person name="Sellstedt A."/>
            <person name="Tavares F."/>
            <person name="Tomkins J.P."/>
            <person name="Vallenet D."/>
            <person name="Valverde C."/>
            <person name="Wall L.G."/>
            <person name="Wang Y."/>
            <person name="Medigue C."/>
            <person name="Benson D.R."/>
        </authorList>
    </citation>
    <scope>NUCLEOTIDE SEQUENCE [LARGE SCALE GENOMIC DNA]</scope>
    <source>
        <strain evidence="6">DSM 45818 / CECT 9043 / CcI3</strain>
    </source>
</reference>
<dbReference type="GO" id="GO:0003700">
    <property type="term" value="F:DNA-binding transcription factor activity"/>
    <property type="evidence" value="ECO:0007669"/>
    <property type="project" value="TreeGrafter"/>
</dbReference>
<dbReference type="Gene3D" id="1.10.357.10">
    <property type="entry name" value="Tetracycline Repressor, domain 2"/>
    <property type="match status" value="1"/>
</dbReference>
<dbReference type="OrthoDB" id="5181477at2"/>
<dbReference type="HOGENOM" id="CLU_099797_0_0_11"/>
<gene>
    <name evidence="5" type="ordered locus">Francci3_3254</name>
</gene>
<dbReference type="SUPFAM" id="SSF46689">
    <property type="entry name" value="Homeodomain-like"/>
    <property type="match status" value="1"/>
</dbReference>
<name>Q2J7Y1_FRACC</name>
<keyword evidence="6" id="KW-1185">Reference proteome</keyword>
<dbReference type="InterPro" id="IPR050109">
    <property type="entry name" value="HTH-type_TetR-like_transc_reg"/>
</dbReference>
<dbReference type="InterPro" id="IPR036271">
    <property type="entry name" value="Tet_transcr_reg_TetR-rel_C_sf"/>
</dbReference>
<keyword evidence="1" id="KW-0678">Repressor</keyword>
<evidence type="ECO:0000256" key="3">
    <source>
        <dbReference type="ARBA" id="ARBA00023125"/>
    </source>
</evidence>
<dbReference type="RefSeq" id="WP_011437639.1">
    <property type="nucleotide sequence ID" value="NC_007777.1"/>
</dbReference>
<dbReference type="eggNOG" id="COG1309">
    <property type="taxonomic scope" value="Bacteria"/>
</dbReference>
<dbReference type="KEGG" id="fra:Francci3_3254"/>
<dbReference type="Proteomes" id="UP000001937">
    <property type="component" value="Chromosome"/>
</dbReference>
<accession>A0A1X1PU04</accession>
<proteinExistence type="predicted"/>
<sequence length="194" mass="20859">MPTARTRPEVLLDDLVDLFLAEGFRTFTLAQLAARLRCSKTTLYALGQSKEQLTVNAVRHYFRRATAQVETETAEAASSADRLVAYLAAIGRALRPASPAFRLDLAAHHVAREVYEHNIAAAAARVRQLIGDGVAAGEFRDVHAAFIADTIAATMERIQTGRVLAATGLHDADAYEELASLVLDGIRSVTAAGT</sequence>
<dbReference type="Gene3D" id="1.10.10.60">
    <property type="entry name" value="Homeodomain-like"/>
    <property type="match status" value="1"/>
</dbReference>
<protein>
    <submittedName>
        <fullName evidence="5">Transcriptional regulator, TetR family</fullName>
    </submittedName>
</protein>
<evidence type="ECO:0000256" key="2">
    <source>
        <dbReference type="ARBA" id="ARBA00023015"/>
    </source>
</evidence>
<dbReference type="InterPro" id="IPR009057">
    <property type="entry name" value="Homeodomain-like_sf"/>
</dbReference>
<evidence type="ECO:0000313" key="6">
    <source>
        <dbReference type="Proteomes" id="UP000001937"/>
    </source>
</evidence>